<dbReference type="EMBL" id="JAFJMO010000006">
    <property type="protein sequence ID" value="KAJ8274713.1"/>
    <property type="molecule type" value="Genomic_DNA"/>
</dbReference>
<comment type="catalytic activity">
    <reaction evidence="3">
        <text>adenosine 5'-phosphoramidate + H2O = NH4(+) + AMP</text>
        <dbReference type="Rhea" id="RHEA:67916"/>
        <dbReference type="ChEBI" id="CHEBI:15377"/>
        <dbReference type="ChEBI" id="CHEBI:28938"/>
        <dbReference type="ChEBI" id="CHEBI:57890"/>
        <dbReference type="ChEBI" id="CHEBI:456215"/>
    </reaction>
</comment>
<evidence type="ECO:0000256" key="8">
    <source>
        <dbReference type="PIRSR" id="PIRSR601310-3"/>
    </source>
</evidence>
<dbReference type="InterPro" id="IPR001310">
    <property type="entry name" value="Histidine_triad_HIT"/>
</dbReference>
<dbReference type="AlphaFoldDB" id="A0A9Q1DLP8"/>
<comment type="caution">
    <text evidence="11">The sequence shown here is derived from an EMBL/GenBank/DDBJ whole genome shotgun (WGS) entry which is preliminary data.</text>
</comment>
<dbReference type="InterPro" id="IPR036265">
    <property type="entry name" value="HIT-like_sf"/>
</dbReference>
<evidence type="ECO:0000256" key="5">
    <source>
        <dbReference type="ARBA" id="ARBA00039802"/>
    </source>
</evidence>
<protein>
    <recommendedName>
        <fullName evidence="5">Adenosine 5'-monophosphoramidase HINT3</fullName>
    </recommendedName>
    <alternativeName>
        <fullName evidence="6">Histidine triad nucleotide-binding protein 3</fullName>
    </alternativeName>
</protein>
<evidence type="ECO:0000256" key="9">
    <source>
        <dbReference type="PROSITE-ProRule" id="PRU00464"/>
    </source>
</evidence>
<evidence type="ECO:0000256" key="3">
    <source>
        <dbReference type="ARBA" id="ARBA00024472"/>
    </source>
</evidence>
<reference evidence="11" key="1">
    <citation type="journal article" date="2023" name="Science">
        <title>Genome structures resolve the early diversification of teleost fishes.</title>
        <authorList>
            <person name="Parey E."/>
            <person name="Louis A."/>
            <person name="Montfort J."/>
            <person name="Bouchez O."/>
            <person name="Roques C."/>
            <person name="Iampietro C."/>
            <person name="Lluch J."/>
            <person name="Castinel A."/>
            <person name="Donnadieu C."/>
            <person name="Desvignes T."/>
            <person name="Floi Bucao C."/>
            <person name="Jouanno E."/>
            <person name="Wen M."/>
            <person name="Mejri S."/>
            <person name="Dirks R."/>
            <person name="Jansen H."/>
            <person name="Henkel C."/>
            <person name="Chen W.J."/>
            <person name="Zahm M."/>
            <person name="Cabau C."/>
            <person name="Klopp C."/>
            <person name="Thompson A.W."/>
            <person name="Robinson-Rechavi M."/>
            <person name="Braasch I."/>
            <person name="Lecointre G."/>
            <person name="Bobe J."/>
            <person name="Postlethwait J.H."/>
            <person name="Berthelot C."/>
            <person name="Roest Crollius H."/>
            <person name="Guiguen Y."/>
        </authorList>
    </citation>
    <scope>NUCLEOTIDE SEQUENCE</scope>
    <source>
        <strain evidence="11">Concon-B</strain>
    </source>
</reference>
<evidence type="ECO:0000256" key="4">
    <source>
        <dbReference type="ARBA" id="ARBA00025764"/>
    </source>
</evidence>
<feature type="short sequence motif" description="Histidine triad motif" evidence="8 9">
    <location>
        <begin position="104"/>
        <end position="108"/>
    </location>
</feature>
<feature type="active site" description="Tele-AMP-histidine intermediate" evidence="7">
    <location>
        <position position="106"/>
    </location>
</feature>
<dbReference type="OrthoDB" id="1915375at2759"/>
<evidence type="ECO:0000256" key="2">
    <source>
        <dbReference type="ARBA" id="ARBA00022801"/>
    </source>
</evidence>
<keyword evidence="2" id="KW-0378">Hydrolase</keyword>
<keyword evidence="1" id="KW-0547">Nucleotide-binding</keyword>
<evidence type="ECO:0000313" key="12">
    <source>
        <dbReference type="Proteomes" id="UP001152803"/>
    </source>
</evidence>
<evidence type="ECO:0000256" key="1">
    <source>
        <dbReference type="ARBA" id="ARBA00022741"/>
    </source>
</evidence>
<feature type="domain" description="HIT" evidence="10">
    <location>
        <begin position="12"/>
        <end position="120"/>
    </location>
</feature>
<dbReference type="GO" id="GO:0000166">
    <property type="term" value="F:nucleotide binding"/>
    <property type="evidence" value="ECO:0007669"/>
    <property type="project" value="UniProtKB-KW"/>
</dbReference>
<sequence>MNHCNGYDQSCIFCKIVNRETETEILHSDEELCCFRDLKPGAKHHYLVVPNRHIVSCASLRKEDMPLVRKMMEIGKALLLKHHFNDLDDTRLGFHIPPFYSVPHLHLHVLAPASQMDLRSLLIYGPQSFRFLTSEKLLQKLNS</sequence>
<dbReference type="Pfam" id="PF11969">
    <property type="entry name" value="DcpS_C"/>
    <property type="match status" value="1"/>
</dbReference>
<dbReference type="GO" id="GO:0016787">
    <property type="term" value="F:hydrolase activity"/>
    <property type="evidence" value="ECO:0007669"/>
    <property type="project" value="UniProtKB-KW"/>
</dbReference>
<dbReference type="Proteomes" id="UP001152803">
    <property type="component" value="Unassembled WGS sequence"/>
</dbReference>
<dbReference type="PRINTS" id="PR00332">
    <property type="entry name" value="HISTRIAD"/>
</dbReference>
<dbReference type="PANTHER" id="PTHR12486">
    <property type="entry name" value="APRATAXIN-RELATED"/>
    <property type="match status" value="1"/>
</dbReference>
<comment type="similarity">
    <text evidence="4">Belongs to the HINT family.</text>
</comment>
<keyword evidence="12" id="KW-1185">Reference proteome</keyword>
<dbReference type="Gene3D" id="3.30.428.10">
    <property type="entry name" value="HIT-like"/>
    <property type="match status" value="1"/>
</dbReference>
<accession>A0A9Q1DLP8</accession>
<proteinExistence type="inferred from homology"/>
<name>A0A9Q1DLP8_CONCO</name>
<evidence type="ECO:0000256" key="7">
    <source>
        <dbReference type="PIRSR" id="PIRSR601310-1"/>
    </source>
</evidence>
<dbReference type="PANTHER" id="PTHR12486:SF5">
    <property type="entry name" value="ADENOSINE 5'-MONOPHOSPHORAMIDASE HINT3"/>
    <property type="match status" value="1"/>
</dbReference>
<dbReference type="SUPFAM" id="SSF54197">
    <property type="entry name" value="HIT-like"/>
    <property type="match status" value="1"/>
</dbReference>
<evidence type="ECO:0000313" key="11">
    <source>
        <dbReference type="EMBL" id="KAJ8274713.1"/>
    </source>
</evidence>
<dbReference type="InterPro" id="IPR011146">
    <property type="entry name" value="HIT-like"/>
</dbReference>
<evidence type="ECO:0000259" key="10">
    <source>
        <dbReference type="PROSITE" id="PS51084"/>
    </source>
</evidence>
<evidence type="ECO:0000256" key="6">
    <source>
        <dbReference type="ARBA" id="ARBA00042361"/>
    </source>
</evidence>
<organism evidence="11 12">
    <name type="scientific">Conger conger</name>
    <name type="common">Conger eel</name>
    <name type="synonym">Muraena conger</name>
    <dbReference type="NCBI Taxonomy" id="82655"/>
    <lineage>
        <taxon>Eukaryota</taxon>
        <taxon>Metazoa</taxon>
        <taxon>Chordata</taxon>
        <taxon>Craniata</taxon>
        <taxon>Vertebrata</taxon>
        <taxon>Euteleostomi</taxon>
        <taxon>Actinopterygii</taxon>
        <taxon>Neopterygii</taxon>
        <taxon>Teleostei</taxon>
        <taxon>Anguilliformes</taxon>
        <taxon>Congridae</taxon>
        <taxon>Conger</taxon>
    </lineage>
</organism>
<gene>
    <name evidence="11" type="ORF">COCON_G00093380</name>
</gene>
<dbReference type="PROSITE" id="PS51084">
    <property type="entry name" value="HIT_2"/>
    <property type="match status" value="1"/>
</dbReference>